<dbReference type="Proteomes" id="UP000518752">
    <property type="component" value="Unassembled WGS sequence"/>
</dbReference>
<name>A0A8H5FHI6_9AGAR</name>
<feature type="compositionally biased region" description="Basic residues" evidence="1">
    <location>
        <begin position="1"/>
        <end position="12"/>
    </location>
</feature>
<evidence type="ECO:0000313" key="2">
    <source>
        <dbReference type="EMBL" id="KAF5337465.1"/>
    </source>
</evidence>
<keyword evidence="3" id="KW-1185">Reference proteome</keyword>
<feature type="region of interest" description="Disordered" evidence="1">
    <location>
        <begin position="1"/>
        <end position="23"/>
    </location>
</feature>
<dbReference type="OrthoDB" id="94039at2759"/>
<dbReference type="AlphaFoldDB" id="A0A8H5FHI6"/>
<organism evidence="2 3">
    <name type="scientific">Collybiopsis confluens</name>
    <dbReference type="NCBI Taxonomy" id="2823264"/>
    <lineage>
        <taxon>Eukaryota</taxon>
        <taxon>Fungi</taxon>
        <taxon>Dikarya</taxon>
        <taxon>Basidiomycota</taxon>
        <taxon>Agaricomycotina</taxon>
        <taxon>Agaricomycetes</taxon>
        <taxon>Agaricomycetidae</taxon>
        <taxon>Agaricales</taxon>
        <taxon>Marasmiineae</taxon>
        <taxon>Omphalotaceae</taxon>
        <taxon>Collybiopsis</taxon>
    </lineage>
</organism>
<proteinExistence type="predicted"/>
<dbReference type="EMBL" id="JAACJN010000620">
    <property type="protein sequence ID" value="KAF5337465.1"/>
    <property type="molecule type" value="Genomic_DNA"/>
</dbReference>
<comment type="caution">
    <text evidence="2">The sequence shown here is derived from an EMBL/GenBank/DDBJ whole genome shotgun (WGS) entry which is preliminary data.</text>
</comment>
<reference evidence="2 3" key="1">
    <citation type="journal article" date="2020" name="ISME J.">
        <title>Uncovering the hidden diversity of litter-decomposition mechanisms in mushroom-forming fungi.</title>
        <authorList>
            <person name="Floudas D."/>
            <person name="Bentzer J."/>
            <person name="Ahren D."/>
            <person name="Johansson T."/>
            <person name="Persson P."/>
            <person name="Tunlid A."/>
        </authorList>
    </citation>
    <scope>NUCLEOTIDE SEQUENCE [LARGE SCALE GENOMIC DNA]</scope>
    <source>
        <strain evidence="2 3">CBS 406.79</strain>
    </source>
</reference>
<gene>
    <name evidence="2" type="ORF">D9757_014664</name>
</gene>
<accession>A0A8H5FHI6</accession>
<protein>
    <submittedName>
        <fullName evidence="2">Uncharacterized protein</fullName>
    </submittedName>
</protein>
<evidence type="ECO:0000313" key="3">
    <source>
        <dbReference type="Proteomes" id="UP000518752"/>
    </source>
</evidence>
<feature type="region of interest" description="Disordered" evidence="1">
    <location>
        <begin position="36"/>
        <end position="61"/>
    </location>
</feature>
<sequence>MHPHQNTSRRHSTPAIPYTSSPSPAAYAQTLISRQNISYPSSYPPHSAFPSSRPDLRDEISGSQREIVSGHSRSEWPGSVHPITASPFIGLEVKVDDETAAITTDEWFGGGVTARGADIPH</sequence>
<evidence type="ECO:0000256" key="1">
    <source>
        <dbReference type="SAM" id="MobiDB-lite"/>
    </source>
</evidence>